<dbReference type="OrthoDB" id="6434598at2"/>
<dbReference type="STRING" id="561229.Dd1591_2628"/>
<evidence type="ECO:0000313" key="3">
    <source>
        <dbReference type="EMBL" id="ACT07461.1"/>
    </source>
</evidence>
<accession>C6CM76</accession>
<dbReference type="Proteomes" id="UP000002735">
    <property type="component" value="Chromosome"/>
</dbReference>
<feature type="region of interest" description="Disordered" evidence="1">
    <location>
        <begin position="21"/>
        <end position="138"/>
    </location>
</feature>
<dbReference type="HOGENOM" id="CLU_1934676_0_0_6"/>
<sequence precursor="true">MNMKPLFLGVILAASYAHAASTEVSGKPTGTATSAEVKATPVADATASQEASNKTLTAQQTATDTPVKTHEQSAVKAHSEKKVVHKKAVAEGKEHAVTEKTGKEKTAEHKKTTEKKKNTVDKQEEQKTTAPATATKTE</sequence>
<feature type="signal peptide" evidence="2">
    <location>
        <begin position="1"/>
        <end position="19"/>
    </location>
</feature>
<dbReference type="RefSeq" id="WP_012770319.1">
    <property type="nucleotide sequence ID" value="NC_012912.1"/>
</dbReference>
<proteinExistence type="predicted"/>
<feature type="compositionally biased region" description="Low complexity" evidence="1">
    <location>
        <begin position="128"/>
        <end position="138"/>
    </location>
</feature>
<feature type="compositionally biased region" description="Polar residues" evidence="1">
    <location>
        <begin position="46"/>
        <end position="66"/>
    </location>
</feature>
<dbReference type="eggNOG" id="ENOG5033W78">
    <property type="taxonomic scope" value="Bacteria"/>
</dbReference>
<organism evidence="3 4">
    <name type="scientific">Dickeya chrysanthemi (strain Ech1591)</name>
    <name type="common">Dickeya zeae (strain Ech1591)</name>
    <dbReference type="NCBI Taxonomy" id="561229"/>
    <lineage>
        <taxon>Bacteria</taxon>
        <taxon>Pseudomonadati</taxon>
        <taxon>Pseudomonadota</taxon>
        <taxon>Gammaproteobacteria</taxon>
        <taxon>Enterobacterales</taxon>
        <taxon>Pectobacteriaceae</taxon>
        <taxon>Dickeya</taxon>
    </lineage>
</organism>
<evidence type="ECO:0000256" key="2">
    <source>
        <dbReference type="SAM" id="SignalP"/>
    </source>
</evidence>
<dbReference type="KEGG" id="dze:Dd1591_2628"/>
<dbReference type="GeneID" id="45080688"/>
<reference evidence="3 4" key="1">
    <citation type="submission" date="2009-06" db="EMBL/GenBank/DDBJ databases">
        <title>Complete sequence of Dickeya zeae Ech1591.</title>
        <authorList>
            <consortium name="US DOE Joint Genome Institute"/>
            <person name="Lucas S."/>
            <person name="Copeland A."/>
            <person name="Lapidus A."/>
            <person name="Glavina del Rio T."/>
            <person name="Tice H."/>
            <person name="Bruce D."/>
            <person name="Goodwin L."/>
            <person name="Pitluck S."/>
            <person name="Chertkov O."/>
            <person name="Brettin T."/>
            <person name="Detter J.C."/>
            <person name="Han C."/>
            <person name="Larimer F."/>
            <person name="Land M."/>
            <person name="Hauser L."/>
            <person name="Kyrpides N."/>
            <person name="Ovchinnikova G."/>
            <person name="Balakrishnan V."/>
            <person name="Glasner J."/>
            <person name="Perna N.T."/>
        </authorList>
    </citation>
    <scope>NUCLEOTIDE SEQUENCE [LARGE SCALE GENOMIC DNA]</scope>
    <source>
        <strain evidence="3 4">Ech1591</strain>
    </source>
</reference>
<feature type="compositionally biased region" description="Basic and acidic residues" evidence="1">
    <location>
        <begin position="67"/>
        <end position="127"/>
    </location>
</feature>
<keyword evidence="2" id="KW-0732">Signal</keyword>
<evidence type="ECO:0000313" key="4">
    <source>
        <dbReference type="Proteomes" id="UP000002735"/>
    </source>
</evidence>
<feature type="compositionally biased region" description="Polar residues" evidence="1">
    <location>
        <begin position="22"/>
        <end position="34"/>
    </location>
</feature>
<name>C6CM76_DICC1</name>
<evidence type="ECO:0000256" key="1">
    <source>
        <dbReference type="SAM" id="MobiDB-lite"/>
    </source>
</evidence>
<gene>
    <name evidence="3" type="ordered locus">Dd1591_2628</name>
</gene>
<protein>
    <recommendedName>
        <fullName evidence="5">Acid shock protein</fullName>
    </recommendedName>
</protein>
<dbReference type="EMBL" id="CP001655">
    <property type="protein sequence ID" value="ACT07461.1"/>
    <property type="molecule type" value="Genomic_DNA"/>
</dbReference>
<evidence type="ECO:0008006" key="5">
    <source>
        <dbReference type="Google" id="ProtNLM"/>
    </source>
</evidence>
<dbReference type="AlphaFoldDB" id="C6CM76"/>
<feature type="chain" id="PRO_5002962024" description="Acid shock protein" evidence="2">
    <location>
        <begin position="20"/>
        <end position="138"/>
    </location>
</feature>